<dbReference type="AlphaFoldDB" id="A0A7W6F9M5"/>
<proteinExistence type="predicted"/>
<gene>
    <name evidence="2" type="ORF">GCM10007884_49470</name>
    <name evidence="3" type="ORF">GGR33_005217</name>
</gene>
<sequence length="190" mass="20343">MANDDHRSEQIDLKRLKADLPKRWKCLLAANAVLTALVLLTMTSTYLVRGGDTLVQGGTGLIRSMQGLLEAVPPVTKAFAEAAHGVPDVTEDITSAPGNVEDGNTSDRTKAYTKTVDVCLHPTRADARLVPGSAHFVAEVLTPEAGFSEIPSPQDSYCVRLVASTSAKERLARVMGRIHAKQYYPGSAKG</sequence>
<reference evidence="2" key="1">
    <citation type="journal article" date="2014" name="Int. J. Syst. Evol. Microbiol.">
        <title>Complete genome of a new Firmicutes species belonging to the dominant human colonic microbiota ('Ruminococcus bicirculans') reveals two chromosomes and a selective capacity to utilize plant glucans.</title>
        <authorList>
            <consortium name="NISC Comparative Sequencing Program"/>
            <person name="Wegmann U."/>
            <person name="Louis P."/>
            <person name="Goesmann A."/>
            <person name="Henrissat B."/>
            <person name="Duncan S.H."/>
            <person name="Flint H.J."/>
        </authorList>
    </citation>
    <scope>NUCLEOTIDE SEQUENCE</scope>
    <source>
        <strain evidence="2">NBRC 107710</strain>
    </source>
</reference>
<dbReference type="EMBL" id="BSPG01000063">
    <property type="protein sequence ID" value="GLS46947.1"/>
    <property type="molecule type" value="Genomic_DNA"/>
</dbReference>
<protein>
    <submittedName>
        <fullName evidence="3">Uncharacterized protein</fullName>
    </submittedName>
</protein>
<feature type="transmembrane region" description="Helical" evidence="1">
    <location>
        <begin position="24"/>
        <end position="48"/>
    </location>
</feature>
<evidence type="ECO:0000256" key="1">
    <source>
        <dbReference type="SAM" id="Phobius"/>
    </source>
</evidence>
<dbReference type="Proteomes" id="UP001156881">
    <property type="component" value="Unassembled WGS sequence"/>
</dbReference>
<reference evidence="2" key="4">
    <citation type="submission" date="2023-01" db="EMBL/GenBank/DDBJ databases">
        <title>Draft genome sequence of Methylobacterium brachythecii strain NBRC 107710.</title>
        <authorList>
            <person name="Sun Q."/>
            <person name="Mori K."/>
        </authorList>
    </citation>
    <scope>NUCLEOTIDE SEQUENCE</scope>
    <source>
        <strain evidence="2">NBRC 107710</strain>
    </source>
</reference>
<reference evidence="5" key="2">
    <citation type="journal article" date="2019" name="Int. J. Syst. Evol. Microbiol.">
        <title>The Global Catalogue of Microorganisms (GCM) 10K type strain sequencing project: providing services to taxonomists for standard genome sequencing and annotation.</title>
        <authorList>
            <consortium name="The Broad Institute Genomics Platform"/>
            <consortium name="The Broad Institute Genome Sequencing Center for Infectious Disease"/>
            <person name="Wu L."/>
            <person name="Ma J."/>
        </authorList>
    </citation>
    <scope>NUCLEOTIDE SEQUENCE [LARGE SCALE GENOMIC DNA]</scope>
    <source>
        <strain evidence="5">NBRC 107710</strain>
    </source>
</reference>
<keyword evidence="1" id="KW-0472">Membrane</keyword>
<reference evidence="3 4" key="3">
    <citation type="submission" date="2020-08" db="EMBL/GenBank/DDBJ databases">
        <title>Genomic Encyclopedia of Type Strains, Phase IV (KMG-IV): sequencing the most valuable type-strain genomes for metagenomic binning, comparative biology and taxonomic classification.</title>
        <authorList>
            <person name="Goeker M."/>
        </authorList>
    </citation>
    <scope>NUCLEOTIDE SEQUENCE [LARGE SCALE GENOMIC DNA]</scope>
    <source>
        <strain evidence="3 4">DSM 24105</strain>
    </source>
</reference>
<dbReference type="Proteomes" id="UP000517759">
    <property type="component" value="Unassembled WGS sequence"/>
</dbReference>
<evidence type="ECO:0000313" key="4">
    <source>
        <dbReference type="Proteomes" id="UP000517759"/>
    </source>
</evidence>
<evidence type="ECO:0000313" key="5">
    <source>
        <dbReference type="Proteomes" id="UP001156881"/>
    </source>
</evidence>
<keyword evidence="1" id="KW-0812">Transmembrane</keyword>
<dbReference type="EMBL" id="JACIDN010000018">
    <property type="protein sequence ID" value="MBB3905675.1"/>
    <property type="molecule type" value="Genomic_DNA"/>
</dbReference>
<keyword evidence="5" id="KW-1185">Reference proteome</keyword>
<dbReference type="RefSeq" id="WP_183514918.1">
    <property type="nucleotide sequence ID" value="NZ_BSPG01000063.1"/>
</dbReference>
<accession>A0A7W6F9M5</accession>
<name>A0A7W6F9M5_9HYPH</name>
<organism evidence="3 4">
    <name type="scientific">Methylobacterium brachythecii</name>
    <dbReference type="NCBI Taxonomy" id="1176177"/>
    <lineage>
        <taxon>Bacteria</taxon>
        <taxon>Pseudomonadati</taxon>
        <taxon>Pseudomonadota</taxon>
        <taxon>Alphaproteobacteria</taxon>
        <taxon>Hyphomicrobiales</taxon>
        <taxon>Methylobacteriaceae</taxon>
        <taxon>Methylobacterium</taxon>
    </lineage>
</organism>
<comment type="caution">
    <text evidence="3">The sequence shown here is derived from an EMBL/GenBank/DDBJ whole genome shotgun (WGS) entry which is preliminary data.</text>
</comment>
<evidence type="ECO:0000313" key="2">
    <source>
        <dbReference type="EMBL" id="GLS46947.1"/>
    </source>
</evidence>
<evidence type="ECO:0000313" key="3">
    <source>
        <dbReference type="EMBL" id="MBB3905675.1"/>
    </source>
</evidence>
<keyword evidence="1" id="KW-1133">Transmembrane helix</keyword>